<proteinExistence type="predicted"/>
<accession>A0A177CVG7</accession>
<feature type="region of interest" description="Disordered" evidence="1">
    <location>
        <begin position="15"/>
        <end position="35"/>
    </location>
</feature>
<protein>
    <submittedName>
        <fullName evidence="2">Uncharacterized protein</fullName>
    </submittedName>
</protein>
<name>A0A177CVG7_9PLEO</name>
<evidence type="ECO:0000313" key="2">
    <source>
        <dbReference type="EMBL" id="OAG11236.1"/>
    </source>
</evidence>
<reference evidence="2 3" key="1">
    <citation type="submission" date="2016-05" db="EMBL/GenBank/DDBJ databases">
        <title>Comparative analysis of secretome profiles of manganese(II)-oxidizing ascomycete fungi.</title>
        <authorList>
            <consortium name="DOE Joint Genome Institute"/>
            <person name="Zeiner C.A."/>
            <person name="Purvine S.O."/>
            <person name="Zink E.M."/>
            <person name="Wu S."/>
            <person name="Pasa-Tolic L."/>
            <person name="Chaput D.L."/>
            <person name="Haridas S."/>
            <person name="Grigoriev I.V."/>
            <person name="Santelli C.M."/>
            <person name="Hansel C.M."/>
        </authorList>
    </citation>
    <scope>NUCLEOTIDE SEQUENCE [LARGE SCALE GENOMIC DNA]</scope>
    <source>
        <strain evidence="2 3">AP3s5-JAC2a</strain>
    </source>
</reference>
<sequence length="200" mass="21981">MLACISVTPDIMSYRKPEADGQRNDCQSEADHGSDGDARLSPYWFDCSYRDFVGTASGLAWAHQSSFTARMPGSCSRLPVWTLLPETCLDSRNSSTLYLFQKTRQICATGKPGCKRAPTDYTYADVAEWLICCRAMIWSTNPNLPRAASAAVGSHINETTLTSLCMPRKYIAFLQLESQQITGSITLTRHAKGPGATRAP</sequence>
<evidence type="ECO:0000256" key="1">
    <source>
        <dbReference type="SAM" id="MobiDB-lite"/>
    </source>
</evidence>
<dbReference type="AlphaFoldDB" id="A0A177CVG7"/>
<dbReference type="Proteomes" id="UP000077069">
    <property type="component" value="Unassembled WGS sequence"/>
</dbReference>
<dbReference type="EMBL" id="KV441548">
    <property type="protein sequence ID" value="OAG11236.1"/>
    <property type="molecule type" value="Genomic_DNA"/>
</dbReference>
<dbReference type="OrthoDB" id="10599498at2759"/>
<gene>
    <name evidence="2" type="ORF">CC84DRAFT_1224026</name>
</gene>
<dbReference type="GeneID" id="28767022"/>
<evidence type="ECO:0000313" key="3">
    <source>
        <dbReference type="Proteomes" id="UP000077069"/>
    </source>
</evidence>
<keyword evidence="3" id="KW-1185">Reference proteome</keyword>
<dbReference type="InParanoid" id="A0A177CVG7"/>
<dbReference type="RefSeq" id="XP_018041601.1">
    <property type="nucleotide sequence ID" value="XM_018183536.1"/>
</dbReference>
<organism evidence="2 3">
    <name type="scientific">Paraphaeosphaeria sporulosa</name>
    <dbReference type="NCBI Taxonomy" id="1460663"/>
    <lineage>
        <taxon>Eukaryota</taxon>
        <taxon>Fungi</taxon>
        <taxon>Dikarya</taxon>
        <taxon>Ascomycota</taxon>
        <taxon>Pezizomycotina</taxon>
        <taxon>Dothideomycetes</taxon>
        <taxon>Pleosporomycetidae</taxon>
        <taxon>Pleosporales</taxon>
        <taxon>Massarineae</taxon>
        <taxon>Didymosphaeriaceae</taxon>
        <taxon>Paraphaeosphaeria</taxon>
    </lineage>
</organism>